<evidence type="ECO:0000256" key="7">
    <source>
        <dbReference type="SAM" id="MobiDB-lite"/>
    </source>
</evidence>
<dbReference type="PANTHER" id="PTHR31683:SF67">
    <property type="entry name" value="PECTIN LYASE F-RELATED"/>
    <property type="match status" value="1"/>
</dbReference>
<keyword evidence="8" id="KW-0732">Signal</keyword>
<evidence type="ECO:0000259" key="9">
    <source>
        <dbReference type="SMART" id="SM00656"/>
    </source>
</evidence>
<evidence type="ECO:0000313" key="10">
    <source>
        <dbReference type="EMBL" id="KAF4144250.1"/>
    </source>
</evidence>
<feature type="chain" id="PRO_5035910624" description="pectin lyase" evidence="8">
    <location>
        <begin position="22"/>
        <end position="439"/>
    </location>
</feature>
<dbReference type="InterPro" id="IPR045032">
    <property type="entry name" value="PEL"/>
</dbReference>
<evidence type="ECO:0000256" key="5">
    <source>
        <dbReference type="ARBA" id="ARBA00037631"/>
    </source>
</evidence>
<feature type="region of interest" description="Disordered" evidence="7">
    <location>
        <begin position="417"/>
        <end position="439"/>
    </location>
</feature>
<evidence type="ECO:0000256" key="4">
    <source>
        <dbReference type="ARBA" id="ARBA00036818"/>
    </source>
</evidence>
<feature type="signal peptide" evidence="8">
    <location>
        <begin position="1"/>
        <end position="21"/>
    </location>
</feature>
<reference evidence="10" key="1">
    <citation type="submission" date="2020-03" db="EMBL/GenBank/DDBJ databases">
        <title>Hybrid Assembly of Korean Phytophthora infestans isolates.</title>
        <authorList>
            <person name="Prokchorchik M."/>
            <person name="Lee Y."/>
            <person name="Seo J."/>
            <person name="Cho J.-H."/>
            <person name="Park Y.-E."/>
            <person name="Jang D.-C."/>
            <person name="Im J.-S."/>
            <person name="Choi J.-G."/>
            <person name="Park H.-J."/>
            <person name="Lee G.-B."/>
            <person name="Lee Y.-G."/>
            <person name="Hong S.-Y."/>
            <person name="Cho K."/>
            <person name="Sohn K.H."/>
        </authorList>
    </citation>
    <scope>NUCLEOTIDE SEQUENCE</scope>
    <source>
        <strain evidence="10">KR_2_A2</strain>
    </source>
</reference>
<dbReference type="Pfam" id="PF00544">
    <property type="entry name" value="Pectate_lyase_4"/>
    <property type="match status" value="1"/>
</dbReference>
<dbReference type="InterPro" id="IPR012334">
    <property type="entry name" value="Pectin_lyas_fold"/>
</dbReference>
<evidence type="ECO:0000256" key="8">
    <source>
        <dbReference type="SAM" id="SignalP"/>
    </source>
</evidence>
<gene>
    <name evidence="10" type="ORF">GN958_ATG06571</name>
</gene>
<evidence type="ECO:0000256" key="6">
    <source>
        <dbReference type="ARBA" id="ARBA00039082"/>
    </source>
</evidence>
<dbReference type="Gene3D" id="2.160.20.10">
    <property type="entry name" value="Single-stranded right-handed beta-helix, Pectin lyase-like"/>
    <property type="match status" value="1"/>
</dbReference>
<dbReference type="AlphaFoldDB" id="A0A8S9UU79"/>
<dbReference type="GO" id="GO:0047490">
    <property type="term" value="F:pectin lyase activity"/>
    <property type="evidence" value="ECO:0007669"/>
    <property type="project" value="UniProtKB-EC"/>
</dbReference>
<dbReference type="SMART" id="SM00656">
    <property type="entry name" value="Amb_all"/>
    <property type="match status" value="1"/>
</dbReference>
<comment type="catalytic activity">
    <reaction evidence="4">
        <text>Eliminative cleavage of (1-&gt;4)-alpha-D-galacturonan methyl ester to give oligosaccharides with 4-deoxy-6-O-methyl-alpha-D-galact-4-enuronosyl groups at their non-reducing ends.</text>
        <dbReference type="EC" id="4.2.2.10"/>
    </reaction>
</comment>
<feature type="compositionally biased region" description="Polar residues" evidence="7">
    <location>
        <begin position="420"/>
        <end position="430"/>
    </location>
</feature>
<dbReference type="SUPFAM" id="SSF51126">
    <property type="entry name" value="Pectin lyase-like"/>
    <property type="match status" value="1"/>
</dbReference>
<dbReference type="InterPro" id="IPR011050">
    <property type="entry name" value="Pectin_lyase_fold/virulence"/>
</dbReference>
<keyword evidence="3 10" id="KW-0456">Lyase</keyword>
<name>A0A8S9UU79_PHYIN</name>
<dbReference type="EC" id="4.2.2.10" evidence="6"/>
<evidence type="ECO:0000313" key="11">
    <source>
        <dbReference type="Proteomes" id="UP000704712"/>
    </source>
</evidence>
<keyword evidence="1" id="KW-1015">Disulfide bond</keyword>
<comment type="function">
    <text evidence="5">Pectinolytic enzymes consist of four classes of enzymes: pectin lyase, polygalacturonase, pectin methylesterase and rhamnogalacturonase. Among pectinolytic enzymes, pectin lyase is the most important in depolymerization of pectin, since it cleaves internal glycosidic bonds of highly methylated pectins.</text>
</comment>
<comment type="caution">
    <text evidence="10">The sequence shown here is derived from an EMBL/GenBank/DDBJ whole genome shotgun (WGS) entry which is preliminary data.</text>
</comment>
<proteinExistence type="predicted"/>
<organism evidence="10 11">
    <name type="scientific">Phytophthora infestans</name>
    <name type="common">Potato late blight agent</name>
    <name type="synonym">Botrytis infestans</name>
    <dbReference type="NCBI Taxonomy" id="4787"/>
    <lineage>
        <taxon>Eukaryota</taxon>
        <taxon>Sar</taxon>
        <taxon>Stramenopiles</taxon>
        <taxon>Oomycota</taxon>
        <taxon>Peronosporomycetes</taxon>
        <taxon>Peronosporales</taxon>
        <taxon>Peronosporaceae</taxon>
        <taxon>Phytophthora</taxon>
    </lineage>
</organism>
<dbReference type="GO" id="GO:0030570">
    <property type="term" value="F:pectate lyase activity"/>
    <property type="evidence" value="ECO:0007669"/>
    <property type="project" value="InterPro"/>
</dbReference>
<accession>A0A8S9UU79</accession>
<evidence type="ECO:0000256" key="3">
    <source>
        <dbReference type="ARBA" id="ARBA00023239"/>
    </source>
</evidence>
<sequence length="439" mass="46277">MPYIPRHASILFFVVFAVALTQNCFTHAASAVTGTPPGFATGTTGGGNGKPVYPTTIKELASYLGDNLPRVVVLKQQFNFIKTEGSTTEKGCRPKNNLDCIDKKNGFQGQDAIQPSFSKCDGSTVNVTYDKAAITPLIIGSNKTLVGEGTKGVLNGKGIMVTGSNVIVQNIHITNLNPHVVWGGDAITIRGNGNTAPKGIWIDHVKVSSVGHQMVVINFSGATGVTISNSDFDGTTKYSSSCDGRHCWGFLILGKQTEMSLLGNYMHKMSGRFPKIGGHDGEVSVLHAANNFFYDGTGHAFDVATGEFVLAEGSYFDSVSTPNQPDPKGSIFIPSAAGDCQASIGRPCQPNVLTKSGTFVSNSKDAVTKKISNLKSRIGSTKVVSAARFSTATKNFGVGALKSDSVVQVSVKMSAAATVSAPNNDNTAQRSVKEPTRVK</sequence>
<dbReference type="PANTHER" id="PTHR31683">
    <property type="entry name" value="PECTATE LYASE 18-RELATED"/>
    <property type="match status" value="1"/>
</dbReference>
<dbReference type="InterPro" id="IPR002022">
    <property type="entry name" value="Pec_lyase"/>
</dbReference>
<dbReference type="Proteomes" id="UP000704712">
    <property type="component" value="Unassembled WGS sequence"/>
</dbReference>
<keyword evidence="2" id="KW-0325">Glycoprotein</keyword>
<feature type="domain" description="Pectate lyase" evidence="9">
    <location>
        <begin position="103"/>
        <end position="322"/>
    </location>
</feature>
<evidence type="ECO:0000256" key="1">
    <source>
        <dbReference type="ARBA" id="ARBA00023157"/>
    </source>
</evidence>
<evidence type="ECO:0000256" key="2">
    <source>
        <dbReference type="ARBA" id="ARBA00023180"/>
    </source>
</evidence>
<dbReference type="EMBL" id="JAACNO010000881">
    <property type="protein sequence ID" value="KAF4144250.1"/>
    <property type="molecule type" value="Genomic_DNA"/>
</dbReference>
<protein>
    <recommendedName>
        <fullName evidence="6">pectin lyase</fullName>
        <ecNumber evidence="6">4.2.2.10</ecNumber>
    </recommendedName>
</protein>